<evidence type="ECO:0000313" key="13">
    <source>
        <dbReference type="Proteomes" id="UP000178082"/>
    </source>
</evidence>
<dbReference type="NCBIfam" id="TIGR00154">
    <property type="entry name" value="ispE"/>
    <property type="match status" value="1"/>
</dbReference>
<dbReference type="PANTHER" id="PTHR43527">
    <property type="entry name" value="4-DIPHOSPHOCYTIDYL-2-C-METHYL-D-ERYTHRITOL KINASE, CHLOROPLASTIC"/>
    <property type="match status" value="1"/>
</dbReference>
<comment type="catalytic activity">
    <reaction evidence="9">
        <text>4-CDP-2-C-methyl-D-erythritol + ATP = 4-CDP-2-C-methyl-D-erythritol 2-phosphate + ADP + H(+)</text>
        <dbReference type="Rhea" id="RHEA:18437"/>
        <dbReference type="ChEBI" id="CHEBI:15378"/>
        <dbReference type="ChEBI" id="CHEBI:30616"/>
        <dbReference type="ChEBI" id="CHEBI:57823"/>
        <dbReference type="ChEBI" id="CHEBI:57919"/>
        <dbReference type="ChEBI" id="CHEBI:456216"/>
        <dbReference type="EC" id="2.7.1.148"/>
    </reaction>
</comment>
<dbReference type="STRING" id="1817883.A3G31_04125"/>
<dbReference type="Pfam" id="PF00288">
    <property type="entry name" value="GHMP_kinases_N"/>
    <property type="match status" value="1"/>
</dbReference>
<evidence type="ECO:0000259" key="11">
    <source>
        <dbReference type="Pfam" id="PF08544"/>
    </source>
</evidence>
<dbReference type="PIRSF" id="PIRSF010376">
    <property type="entry name" value="IspE"/>
    <property type="match status" value="1"/>
</dbReference>
<dbReference type="UniPathway" id="UPA00056">
    <property type="reaction ID" value="UER00094"/>
</dbReference>
<evidence type="ECO:0000259" key="10">
    <source>
        <dbReference type="Pfam" id="PF00288"/>
    </source>
</evidence>
<organism evidence="12 13">
    <name type="scientific">Candidatus Schekmanbacteria bacterium RIFCSPLOWO2_12_FULL_38_15</name>
    <dbReference type="NCBI Taxonomy" id="1817883"/>
    <lineage>
        <taxon>Bacteria</taxon>
        <taxon>Candidatus Schekmaniibacteriota</taxon>
    </lineage>
</organism>
<evidence type="ECO:0000256" key="8">
    <source>
        <dbReference type="ARBA" id="ARBA00032554"/>
    </source>
</evidence>
<dbReference type="SUPFAM" id="SSF54211">
    <property type="entry name" value="Ribosomal protein S5 domain 2-like"/>
    <property type="match status" value="1"/>
</dbReference>
<evidence type="ECO:0000256" key="7">
    <source>
        <dbReference type="ARBA" id="ARBA00022840"/>
    </source>
</evidence>
<evidence type="ECO:0000256" key="1">
    <source>
        <dbReference type="ARBA" id="ARBA00009684"/>
    </source>
</evidence>
<dbReference type="InterPro" id="IPR020568">
    <property type="entry name" value="Ribosomal_Su5_D2-typ_SF"/>
</dbReference>
<accession>A0A1F7SLH3</accession>
<keyword evidence="5 9" id="KW-0547">Nucleotide-binding</keyword>
<dbReference type="Pfam" id="PF08544">
    <property type="entry name" value="GHMP_kinases_C"/>
    <property type="match status" value="1"/>
</dbReference>
<sequence length="292" mass="32490">MKRFSEKKPAIIKSPAKINLILNVVSKRKDGYHNLETIMVPVSLWDEMEISSTNRKQIKIICDNKELPVDNGNIINKAVKLLWDTTGWEEGVLVKLKKNIPISSGLGGGSSNGASTLIALNKIWKTGFSRTELMRLGLKLGADVPFFIYGKPALAKGIGEKIYPIKIKRDFWLILVNPGFPVSTAWVYKNLNLALTKKTKNNNELLSLLKKGKSPDLWSKYLLNDLENVTLRKFPVLTEIKNAIMENGALNVLMSGSGPSVFGVFASRNKALTAYNALKDREFGSVFLVKNL</sequence>
<dbReference type="SUPFAM" id="SSF55060">
    <property type="entry name" value="GHMP Kinase, C-terminal domain"/>
    <property type="match status" value="1"/>
</dbReference>
<dbReference type="EMBL" id="MGDI01000017">
    <property type="protein sequence ID" value="OGL54078.1"/>
    <property type="molecule type" value="Genomic_DNA"/>
</dbReference>
<comment type="caution">
    <text evidence="12">The sequence shown here is derived from an EMBL/GenBank/DDBJ whole genome shotgun (WGS) entry which is preliminary data.</text>
</comment>
<comment type="similarity">
    <text evidence="1 9">Belongs to the GHMP kinase family. IspE subfamily.</text>
</comment>
<dbReference type="Gene3D" id="3.30.70.890">
    <property type="entry name" value="GHMP kinase, C-terminal domain"/>
    <property type="match status" value="1"/>
</dbReference>
<dbReference type="InterPro" id="IPR036554">
    <property type="entry name" value="GHMP_kinase_C_sf"/>
</dbReference>
<dbReference type="EC" id="2.7.1.148" evidence="2 9"/>
<dbReference type="GO" id="GO:0050515">
    <property type="term" value="F:4-(cytidine 5'-diphospho)-2-C-methyl-D-erythritol kinase activity"/>
    <property type="evidence" value="ECO:0007669"/>
    <property type="project" value="UniProtKB-UniRule"/>
</dbReference>
<evidence type="ECO:0000256" key="6">
    <source>
        <dbReference type="ARBA" id="ARBA00022777"/>
    </source>
</evidence>
<dbReference type="HAMAP" id="MF_00061">
    <property type="entry name" value="IspE"/>
    <property type="match status" value="1"/>
</dbReference>
<dbReference type="PANTHER" id="PTHR43527:SF2">
    <property type="entry name" value="4-DIPHOSPHOCYTIDYL-2-C-METHYL-D-ERYTHRITOL KINASE, CHLOROPLASTIC"/>
    <property type="match status" value="1"/>
</dbReference>
<feature type="domain" description="GHMP kinase N-terminal" evidence="10">
    <location>
        <begin position="73"/>
        <end position="151"/>
    </location>
</feature>
<comment type="function">
    <text evidence="9">Catalyzes the phosphorylation of the position 2 hydroxy group of 4-diphosphocytidyl-2C-methyl-D-erythritol.</text>
</comment>
<dbReference type="Gene3D" id="3.30.230.10">
    <property type="match status" value="1"/>
</dbReference>
<feature type="active site" evidence="9">
    <location>
        <position position="143"/>
    </location>
</feature>
<dbReference type="GO" id="GO:0016114">
    <property type="term" value="P:terpenoid biosynthetic process"/>
    <property type="evidence" value="ECO:0007669"/>
    <property type="project" value="UniProtKB-UniRule"/>
</dbReference>
<protein>
    <recommendedName>
        <fullName evidence="3 9">4-diphosphocytidyl-2-C-methyl-D-erythritol kinase</fullName>
        <shortName evidence="9">CMK</shortName>
        <ecNumber evidence="2 9">2.7.1.148</ecNumber>
    </recommendedName>
    <alternativeName>
        <fullName evidence="8 9">4-(cytidine-5'-diphospho)-2-C-methyl-D-erythritol kinase</fullName>
    </alternativeName>
</protein>
<evidence type="ECO:0000256" key="5">
    <source>
        <dbReference type="ARBA" id="ARBA00022741"/>
    </source>
</evidence>
<dbReference type="InterPro" id="IPR014721">
    <property type="entry name" value="Ribsml_uS5_D2-typ_fold_subgr"/>
</dbReference>
<comment type="pathway">
    <text evidence="9">Isoprenoid biosynthesis; isopentenyl diphosphate biosynthesis via DXP pathway; isopentenyl diphosphate from 1-deoxy-D-xylulose 5-phosphate: step 3/6.</text>
</comment>
<feature type="binding site" evidence="9">
    <location>
        <begin position="101"/>
        <end position="111"/>
    </location>
    <ligand>
        <name>ATP</name>
        <dbReference type="ChEBI" id="CHEBI:30616"/>
    </ligand>
</feature>
<dbReference type="InterPro" id="IPR004424">
    <property type="entry name" value="IspE"/>
</dbReference>
<proteinExistence type="inferred from homology"/>
<feature type="active site" evidence="9">
    <location>
        <position position="17"/>
    </location>
</feature>
<dbReference type="InterPro" id="IPR006204">
    <property type="entry name" value="GHMP_kinase_N_dom"/>
</dbReference>
<gene>
    <name evidence="9" type="primary">ispE</name>
    <name evidence="12" type="ORF">A3G31_04125</name>
</gene>
<evidence type="ECO:0000256" key="4">
    <source>
        <dbReference type="ARBA" id="ARBA00022679"/>
    </source>
</evidence>
<evidence type="ECO:0000313" key="12">
    <source>
        <dbReference type="EMBL" id="OGL54078.1"/>
    </source>
</evidence>
<evidence type="ECO:0000256" key="3">
    <source>
        <dbReference type="ARBA" id="ARBA00017473"/>
    </source>
</evidence>
<reference evidence="12 13" key="1">
    <citation type="journal article" date="2016" name="Nat. Commun.">
        <title>Thousands of microbial genomes shed light on interconnected biogeochemical processes in an aquifer system.</title>
        <authorList>
            <person name="Anantharaman K."/>
            <person name="Brown C.T."/>
            <person name="Hug L.A."/>
            <person name="Sharon I."/>
            <person name="Castelle C.J."/>
            <person name="Probst A.J."/>
            <person name="Thomas B.C."/>
            <person name="Singh A."/>
            <person name="Wilkins M.J."/>
            <person name="Karaoz U."/>
            <person name="Brodie E.L."/>
            <person name="Williams K.H."/>
            <person name="Hubbard S.S."/>
            <person name="Banfield J.F."/>
        </authorList>
    </citation>
    <scope>NUCLEOTIDE SEQUENCE [LARGE SCALE GENOMIC DNA]</scope>
</reference>
<dbReference type="AlphaFoldDB" id="A0A1F7SLH3"/>
<dbReference type="GO" id="GO:0005524">
    <property type="term" value="F:ATP binding"/>
    <property type="evidence" value="ECO:0007669"/>
    <property type="project" value="UniProtKB-UniRule"/>
</dbReference>
<dbReference type="InterPro" id="IPR013750">
    <property type="entry name" value="GHMP_kinase_C_dom"/>
</dbReference>
<evidence type="ECO:0000256" key="2">
    <source>
        <dbReference type="ARBA" id="ARBA00012052"/>
    </source>
</evidence>
<feature type="domain" description="GHMP kinase C-terminal" evidence="11">
    <location>
        <begin position="208"/>
        <end position="280"/>
    </location>
</feature>
<dbReference type="GO" id="GO:0019288">
    <property type="term" value="P:isopentenyl diphosphate biosynthetic process, methylerythritol 4-phosphate pathway"/>
    <property type="evidence" value="ECO:0007669"/>
    <property type="project" value="UniProtKB-UniRule"/>
</dbReference>
<keyword evidence="9" id="KW-0414">Isoprene biosynthesis</keyword>
<keyword evidence="4 9" id="KW-0808">Transferase</keyword>
<evidence type="ECO:0000256" key="9">
    <source>
        <dbReference type="HAMAP-Rule" id="MF_00061"/>
    </source>
</evidence>
<keyword evidence="6 9" id="KW-0418">Kinase</keyword>
<keyword evidence="7 9" id="KW-0067">ATP-binding</keyword>
<dbReference type="Proteomes" id="UP000178082">
    <property type="component" value="Unassembled WGS sequence"/>
</dbReference>
<name>A0A1F7SLH3_9BACT</name>